<dbReference type="AlphaFoldDB" id="K7RYP4"/>
<feature type="transmembrane region" description="Helical" evidence="7">
    <location>
        <begin position="287"/>
        <end position="304"/>
    </location>
</feature>
<dbReference type="STRING" id="1171373.PACID_23640"/>
<keyword evidence="6 7" id="KW-0472">Membrane</keyword>
<evidence type="ECO:0000256" key="6">
    <source>
        <dbReference type="ARBA" id="ARBA00023136"/>
    </source>
</evidence>
<sequence length="428" mass="44943">MWLGLGLVALAVVLWLAGGSVKTFAPSLPKWSGWAELGAGLGQRWPSVIALFILYAAIFAVAAHFLGVRAGSFLGGFSVLFVLSIAIVVFSQWKVANQYNLEAPIVALVLGLIVGNTIHIPSWFGDALRTELYVKVGVILLGATLPFTLVVKAGPVALLQASVIAIATFLTIYFVGVKGFHLDKRFAATLAAGGSICGVSASIAVGSAVKSRKEHVSAAMSLVVVWAVIAIFALTILSKAFGLPNGVAGAWIGTSEFADAAGITAASSFGEAGVQAFTLVKVVGRDIFIGVWSLILALIAVNVWDRKDRRDGQPGSEKVRTGQVWERFPKFVIGFFVASIGLTVLIAVAGASRAAGIDALVTLPVKELRTWAFTLTFLSIGLTTRFRELSSVGWRPMATFSIGAVVNIVLGLLLSAVVLGGYWGRLGS</sequence>
<dbReference type="PANTHER" id="PTHR30106:SF1">
    <property type="entry name" value="UPF0324 MEMBRANE PROTEIN FN0533"/>
    <property type="match status" value="1"/>
</dbReference>
<evidence type="ECO:0000256" key="2">
    <source>
        <dbReference type="ARBA" id="ARBA00007977"/>
    </source>
</evidence>
<feature type="transmembrane region" description="Helical" evidence="7">
    <location>
        <begin position="132"/>
        <end position="151"/>
    </location>
</feature>
<dbReference type="eggNOG" id="COG2855">
    <property type="taxonomic scope" value="Bacteria"/>
</dbReference>
<dbReference type="KEGG" id="pbo:PACID_23640"/>
<gene>
    <name evidence="8" type="ordered locus">PACID_23640</name>
</gene>
<protein>
    <submittedName>
        <fullName evidence="8">Putative membrane protein</fullName>
    </submittedName>
</protein>
<feature type="transmembrane region" description="Helical" evidence="7">
    <location>
        <begin position="105"/>
        <end position="125"/>
    </location>
</feature>
<name>K7RYP4_ACIA4</name>
<dbReference type="GO" id="GO:0005886">
    <property type="term" value="C:plasma membrane"/>
    <property type="evidence" value="ECO:0007669"/>
    <property type="project" value="UniProtKB-SubCell"/>
</dbReference>
<evidence type="ECO:0000313" key="8">
    <source>
        <dbReference type="EMBL" id="AFV90143.1"/>
    </source>
</evidence>
<keyword evidence="5 7" id="KW-1133">Transmembrane helix</keyword>
<evidence type="ECO:0000256" key="4">
    <source>
        <dbReference type="ARBA" id="ARBA00022692"/>
    </source>
</evidence>
<comment type="subcellular location">
    <subcellularLocation>
        <location evidence="1">Cell membrane</location>
        <topology evidence="1">Multi-pass membrane protein</topology>
    </subcellularLocation>
</comment>
<evidence type="ECO:0000256" key="5">
    <source>
        <dbReference type="ARBA" id="ARBA00022989"/>
    </source>
</evidence>
<reference evidence="8 9" key="1">
    <citation type="journal article" date="2012" name="BMC Genomics">
        <title>The genome sequence of Propionibacterium acidipropionici provides insights into its biotechnological and industrial potential.</title>
        <authorList>
            <person name="Parizzi L.P."/>
            <person name="Grassi M.C."/>
            <person name="Llerena L.A."/>
            <person name="Carazzolle M.F."/>
            <person name="Queiroz V.L."/>
            <person name="Lunardi I."/>
            <person name="Zeidler A.F."/>
            <person name="Teixeira P.J."/>
            <person name="Mieczkowski P."/>
            <person name="Rincones J."/>
            <person name="Pereira G.A."/>
        </authorList>
    </citation>
    <scope>NUCLEOTIDE SEQUENCE [LARGE SCALE GENOMIC DNA]</scope>
    <source>
        <strain evidence="9">ATCC 4875 / DSM 20272 / JCM 6432 / NBRC 12425 / NCIMB 8070</strain>
    </source>
</reference>
<comment type="similarity">
    <text evidence="2">Belongs to the UPF0324 family.</text>
</comment>
<feature type="transmembrane region" description="Helical" evidence="7">
    <location>
        <begin position="328"/>
        <end position="348"/>
    </location>
</feature>
<dbReference type="RefSeq" id="WP_015071040.1">
    <property type="nucleotide sequence ID" value="NC_019395.1"/>
</dbReference>
<keyword evidence="4 7" id="KW-0812">Transmembrane</keyword>
<organism evidence="8 9">
    <name type="scientific">Acidipropionibacterium acidipropionici (strain ATCC 4875 / DSM 20272 / JCM 6432 / NBRC 12425 / NCIMB 8070 / 4)</name>
    <name type="common">Propionibacterium acidipropionici</name>
    <dbReference type="NCBI Taxonomy" id="1171373"/>
    <lineage>
        <taxon>Bacteria</taxon>
        <taxon>Bacillati</taxon>
        <taxon>Actinomycetota</taxon>
        <taxon>Actinomycetes</taxon>
        <taxon>Propionibacteriales</taxon>
        <taxon>Propionibacteriaceae</taxon>
        <taxon>Acidipropionibacterium</taxon>
    </lineage>
</organism>
<evidence type="ECO:0000256" key="7">
    <source>
        <dbReference type="SAM" id="Phobius"/>
    </source>
</evidence>
<evidence type="ECO:0000313" key="9">
    <source>
        <dbReference type="Proteomes" id="UP000000214"/>
    </source>
</evidence>
<dbReference type="Pfam" id="PF03601">
    <property type="entry name" value="Cons_hypoth698"/>
    <property type="match status" value="1"/>
</dbReference>
<keyword evidence="3" id="KW-1003">Cell membrane</keyword>
<feature type="transmembrane region" description="Helical" evidence="7">
    <location>
        <begin position="43"/>
        <end position="66"/>
    </location>
</feature>
<dbReference type="EMBL" id="CP003493">
    <property type="protein sequence ID" value="AFV90143.1"/>
    <property type="molecule type" value="Genomic_DNA"/>
</dbReference>
<feature type="transmembrane region" description="Helical" evidence="7">
    <location>
        <begin position="73"/>
        <end position="93"/>
    </location>
</feature>
<dbReference type="HOGENOM" id="CLU_033541_6_0_11"/>
<evidence type="ECO:0000256" key="1">
    <source>
        <dbReference type="ARBA" id="ARBA00004651"/>
    </source>
</evidence>
<evidence type="ECO:0000256" key="3">
    <source>
        <dbReference type="ARBA" id="ARBA00022475"/>
    </source>
</evidence>
<dbReference type="InterPro" id="IPR018383">
    <property type="entry name" value="UPF0324_pro"/>
</dbReference>
<dbReference type="PANTHER" id="PTHR30106">
    <property type="entry name" value="INNER MEMBRANE PROTEIN YEIH-RELATED"/>
    <property type="match status" value="1"/>
</dbReference>
<dbReference type="PATRIC" id="fig|1171373.8.peg.2333"/>
<feature type="transmembrane region" description="Helical" evidence="7">
    <location>
        <begin position="398"/>
        <end position="423"/>
    </location>
</feature>
<feature type="transmembrane region" description="Helical" evidence="7">
    <location>
        <begin position="157"/>
        <end position="176"/>
    </location>
</feature>
<feature type="transmembrane region" description="Helical" evidence="7">
    <location>
        <begin position="216"/>
        <end position="237"/>
    </location>
</feature>
<dbReference type="Proteomes" id="UP000000214">
    <property type="component" value="Chromosome"/>
</dbReference>
<accession>K7RYP4</accession>
<proteinExistence type="inferred from homology"/>
<feature type="transmembrane region" description="Helical" evidence="7">
    <location>
        <begin position="368"/>
        <end position="386"/>
    </location>
</feature>